<dbReference type="Pfam" id="PF01092">
    <property type="entry name" value="Ribosomal_S6e"/>
    <property type="match status" value="1"/>
</dbReference>
<evidence type="ECO:0000256" key="1">
    <source>
        <dbReference type="ARBA" id="ARBA00009312"/>
    </source>
</evidence>
<accession>E1RKA5</accession>
<dbReference type="GO" id="GO:0003735">
    <property type="term" value="F:structural constituent of ribosome"/>
    <property type="evidence" value="ECO:0007669"/>
    <property type="project" value="InterPro"/>
</dbReference>
<dbReference type="HAMAP" id="MF_00512">
    <property type="entry name" value="Ribosomal_eS6"/>
    <property type="match status" value="1"/>
</dbReference>
<dbReference type="GO" id="GO:0006412">
    <property type="term" value="P:translation"/>
    <property type="evidence" value="ECO:0007669"/>
    <property type="project" value="UniProtKB-UniRule"/>
</dbReference>
<dbReference type="RefSeq" id="WP_013330095.1">
    <property type="nucleotide sequence ID" value="NC_014507.1"/>
</dbReference>
<protein>
    <recommendedName>
        <fullName evidence="4">Small ribosomal subunit protein eS6</fullName>
    </recommendedName>
</protein>
<dbReference type="Proteomes" id="UP000006565">
    <property type="component" value="Chromosome"/>
</dbReference>
<evidence type="ECO:0000256" key="3">
    <source>
        <dbReference type="ARBA" id="ARBA00023274"/>
    </source>
</evidence>
<keyword evidence="6" id="KW-1185">Reference proteome</keyword>
<dbReference type="GeneID" id="9744654"/>
<keyword evidence="2 4" id="KW-0689">Ribosomal protein</keyword>
<proteinExistence type="inferred from homology"/>
<dbReference type="SMART" id="SM01405">
    <property type="entry name" value="Ribosomal_S6e"/>
    <property type="match status" value="1"/>
</dbReference>
<dbReference type="KEGG" id="mpi:Mpet_2170"/>
<evidence type="ECO:0000313" key="6">
    <source>
        <dbReference type="Proteomes" id="UP000006565"/>
    </source>
</evidence>
<comment type="similarity">
    <text evidence="1 4">Belongs to the eukaryotic ribosomal protein eS6 family.</text>
</comment>
<dbReference type="NCBIfam" id="NF003294">
    <property type="entry name" value="PRK04290.1-3"/>
    <property type="match status" value="1"/>
</dbReference>
<dbReference type="GO" id="GO:1990904">
    <property type="term" value="C:ribonucleoprotein complex"/>
    <property type="evidence" value="ECO:0007669"/>
    <property type="project" value="UniProtKB-KW"/>
</dbReference>
<keyword evidence="3 4" id="KW-0687">Ribonucleoprotein</keyword>
<dbReference type="EMBL" id="CP002117">
    <property type="protein sequence ID" value="ADN36918.1"/>
    <property type="molecule type" value="Genomic_DNA"/>
</dbReference>
<dbReference type="STRING" id="679926.Mpet_2170"/>
<dbReference type="HOGENOM" id="CLU_109671_1_1_2"/>
<gene>
    <name evidence="4" type="primary">rps6e</name>
    <name evidence="5" type="ordered locus">Mpet_2170</name>
</gene>
<name>E1RKA5_METP4</name>
<dbReference type="OrthoDB" id="7793at2157"/>
<dbReference type="InterPro" id="IPR020924">
    <property type="entry name" value="Ribosomal_eS6_arc"/>
</dbReference>
<dbReference type="InterPro" id="IPR001377">
    <property type="entry name" value="Ribosomal_eS6"/>
</dbReference>
<evidence type="ECO:0000313" key="5">
    <source>
        <dbReference type="EMBL" id="ADN36918.1"/>
    </source>
</evidence>
<reference evidence="5 6" key="1">
    <citation type="journal article" date="2010" name="Stand. Genomic Sci.">
        <title>Complete genome sequence of Methanoplanus petrolearius type strain (SEBR 4847).</title>
        <authorList>
            <person name="Brambilla E."/>
            <person name="Djao O.D."/>
            <person name="Daligault H."/>
            <person name="Lapidus A."/>
            <person name="Lucas S."/>
            <person name="Hammon N."/>
            <person name="Nolan M."/>
            <person name="Tice H."/>
            <person name="Cheng J.F."/>
            <person name="Han C."/>
            <person name="Tapia R."/>
            <person name="Goodwin L."/>
            <person name="Pitluck S."/>
            <person name="Liolios K."/>
            <person name="Ivanova N."/>
            <person name="Mavromatis K."/>
            <person name="Mikhailova N."/>
            <person name="Pati A."/>
            <person name="Chen A."/>
            <person name="Palaniappan K."/>
            <person name="Land M."/>
            <person name="Hauser L."/>
            <person name="Chang Y.J."/>
            <person name="Jeffries C.D."/>
            <person name="Rohde M."/>
            <person name="Spring S."/>
            <person name="Sikorski J."/>
            <person name="Goker M."/>
            <person name="Woyke T."/>
            <person name="Bristow J."/>
            <person name="Eisen J.A."/>
            <person name="Markowitz V."/>
            <person name="Hugenholtz P."/>
            <person name="Kyrpides N.C."/>
            <person name="Klenk H.P."/>
        </authorList>
    </citation>
    <scope>NUCLEOTIDE SEQUENCE [LARGE SCALE GENOMIC DNA]</scope>
    <source>
        <strain evidence="6">DSM 11571 / OCM 486 / SEBR 4847</strain>
    </source>
</reference>
<dbReference type="eggNOG" id="arCOG01946">
    <property type="taxonomic scope" value="Archaea"/>
</dbReference>
<dbReference type="PANTHER" id="PTHR11502">
    <property type="entry name" value="40S RIBOSOMAL PROTEIN S6"/>
    <property type="match status" value="1"/>
</dbReference>
<organism evidence="5 6">
    <name type="scientific">Methanolacinia petrolearia (strain DSM 11571 / OCM 486 / SEBR 4847)</name>
    <name type="common">Methanoplanus petrolearius</name>
    <dbReference type="NCBI Taxonomy" id="679926"/>
    <lineage>
        <taxon>Archaea</taxon>
        <taxon>Methanobacteriati</taxon>
        <taxon>Methanobacteriota</taxon>
        <taxon>Stenosarchaea group</taxon>
        <taxon>Methanomicrobia</taxon>
        <taxon>Methanomicrobiales</taxon>
        <taxon>Methanomicrobiaceae</taxon>
        <taxon>Methanolacinia</taxon>
    </lineage>
</organism>
<dbReference type="GO" id="GO:0005840">
    <property type="term" value="C:ribosome"/>
    <property type="evidence" value="ECO:0007669"/>
    <property type="project" value="UniProtKB-KW"/>
</dbReference>
<sequence>MADFKVVLSDPKNGMAYNIEATGGMAGSLMGKSVGDVIKGDLLGFEGYSIEITGATDRTGIPARKDLPGAGKRRLLLSESTGFHPTYDGQRMRKTIRASEITGDFVQINAKVVEYGAKALKSYFEPEEQPAEAAE</sequence>
<dbReference type="AlphaFoldDB" id="E1RKA5"/>
<evidence type="ECO:0000256" key="2">
    <source>
        <dbReference type="ARBA" id="ARBA00022980"/>
    </source>
</evidence>
<evidence type="ECO:0000256" key="4">
    <source>
        <dbReference type="HAMAP-Rule" id="MF_00512"/>
    </source>
</evidence>